<dbReference type="AlphaFoldDB" id="A0A848B8S8"/>
<evidence type="ECO:0000313" key="3">
    <source>
        <dbReference type="Proteomes" id="UP000543804"/>
    </source>
</evidence>
<dbReference type="NCBIfam" id="TIGR00616">
    <property type="entry name" value="rect"/>
    <property type="match status" value="1"/>
</dbReference>
<dbReference type="InterPro" id="IPR018330">
    <property type="entry name" value="RecT_fam"/>
</dbReference>
<dbReference type="Pfam" id="PF03837">
    <property type="entry name" value="RecT"/>
    <property type="match status" value="1"/>
</dbReference>
<keyword evidence="3" id="KW-1185">Reference proteome</keyword>
<dbReference type="InterPro" id="IPR004590">
    <property type="entry name" value="ssDNA_annealing_RecT"/>
</dbReference>
<comment type="caution">
    <text evidence="2">The sequence shown here is derived from an EMBL/GenBank/DDBJ whole genome shotgun (WGS) entry which is preliminary data.</text>
</comment>
<dbReference type="GO" id="GO:0006259">
    <property type="term" value="P:DNA metabolic process"/>
    <property type="evidence" value="ECO:0007669"/>
    <property type="project" value="InterPro"/>
</dbReference>
<feature type="compositionally biased region" description="Acidic residues" evidence="1">
    <location>
        <begin position="252"/>
        <end position="261"/>
    </location>
</feature>
<name>A0A848B8S8_9FIRM</name>
<proteinExistence type="predicted"/>
<organism evidence="2 3">
    <name type="scientific">Selenomonas bovis</name>
    <dbReference type="NCBI Taxonomy" id="416586"/>
    <lineage>
        <taxon>Bacteria</taxon>
        <taxon>Bacillati</taxon>
        <taxon>Bacillota</taxon>
        <taxon>Negativicutes</taxon>
        <taxon>Selenomonadales</taxon>
        <taxon>Selenomonadaceae</taxon>
        <taxon>Selenomonas</taxon>
    </lineage>
</organism>
<dbReference type="GO" id="GO:0003677">
    <property type="term" value="F:DNA binding"/>
    <property type="evidence" value="ECO:0007669"/>
    <property type="project" value="InterPro"/>
</dbReference>
<accession>A0A848B8S8</accession>
<reference evidence="2 3" key="1">
    <citation type="submission" date="2020-04" db="EMBL/GenBank/DDBJ databases">
        <authorList>
            <person name="Hitch T.C.A."/>
            <person name="Wylensek D."/>
            <person name="Clavel T."/>
        </authorList>
    </citation>
    <scope>NUCLEOTIDE SEQUENCE [LARGE SCALE GENOMIC DNA]</scope>
    <source>
        <strain evidence="2 3">PG-130-P53-12</strain>
    </source>
</reference>
<dbReference type="RefSeq" id="WP_170078054.1">
    <property type="nucleotide sequence ID" value="NZ_JABAFA010000067.1"/>
</dbReference>
<feature type="compositionally biased region" description="Basic and acidic residues" evidence="1">
    <location>
        <begin position="262"/>
        <end position="276"/>
    </location>
</feature>
<feature type="region of interest" description="Disordered" evidence="1">
    <location>
        <begin position="250"/>
        <end position="290"/>
    </location>
</feature>
<dbReference type="EMBL" id="JABAFA010000067">
    <property type="protein sequence ID" value="NMD99856.1"/>
    <property type="molecule type" value="Genomic_DNA"/>
</dbReference>
<gene>
    <name evidence="2" type="ORF">HF878_10395</name>
</gene>
<evidence type="ECO:0000313" key="2">
    <source>
        <dbReference type="EMBL" id="NMD99856.1"/>
    </source>
</evidence>
<dbReference type="Proteomes" id="UP000543804">
    <property type="component" value="Unassembled WGS sequence"/>
</dbReference>
<evidence type="ECO:0000256" key="1">
    <source>
        <dbReference type="SAM" id="MobiDB-lite"/>
    </source>
</evidence>
<sequence length="290" mass="32172">MASTKGGIIAAKKNEVQQAESKKGLQSLVMSMLPQIGKALPTVLTPERFTRIVLTALSSNHQLQECTPPSFLGAMMQAAQLGLEPNTPLGQAYLIPYRNHGQLECQFQIGYKGLLALFYRSGGKDLQAHEVHENDTFEYELGLEPKLRHVPALTDRGPVILYYAVYHTKDGGSGFAVMSMDDIKAHMHQFSKAAGKGFSPWSTNFDEMAKKNVIKKVLKYAPMATDFVRAVAADESIKHYTEKTADILDTPNETEYETIDADYDKEQSEGEKRVDPETGEILNEEGNLNL</sequence>
<protein>
    <submittedName>
        <fullName evidence="2">Recombinase RecT</fullName>
    </submittedName>
</protein>